<dbReference type="InterPro" id="IPR042269">
    <property type="entry name" value="Ser_carbopepase_S28_SKS"/>
</dbReference>
<dbReference type="SUPFAM" id="SSF53474">
    <property type="entry name" value="alpha/beta-Hydrolases"/>
    <property type="match status" value="1"/>
</dbReference>
<dbReference type="Gene3D" id="3.40.50.1820">
    <property type="entry name" value="alpha/beta hydrolase"/>
    <property type="match status" value="1"/>
</dbReference>
<keyword evidence="5" id="KW-0325">Glycoprotein</keyword>
<dbReference type="InterPro" id="IPR008758">
    <property type="entry name" value="Peptidase_S28"/>
</dbReference>
<evidence type="ECO:0000256" key="1">
    <source>
        <dbReference type="ARBA" id="ARBA00011079"/>
    </source>
</evidence>
<sequence length="507" mass="57595">MGTDQPEYNYTVSWYENMPVDHFSYTNGDVFDLKFVYNLDYYEEGGPIFFYTGNQERIEVFINNTGIIWDIAPLFKAAVVFAEHRYYGDTKPYGNNSYDNATTLGYLSTSQVLADYATLIPWLKRNLSIPDSAPVISFGGSYGAILTTWFRMKYPNIVTGAYASSPPLLWVKQGAIDIGAFDRWTTNTFLQSGCSKTAVINAFNAIKELGSTQQGLNSLNSIFKLQPESYLNSSNDVSDYLEPYIRNAFEQLAAADYPYNTSFYDVLPGWAVNIACKFLQNDTANNESRAINLFKAVQVYYGVKEQYCVKNCPPSEWSKTFNWQACTEFITQNCPTGPPNDFFLKKCDNNTNLLPSTRASCNQTYIGYDVEMFRPDAIENLYGFDFSSTSNIIFTQGSIDPYASGMLTDDIPGIKNGYQKGIYNIFMGRAAHHLDLRQPNTCDPPQVINARYQIVRIIQCWLTPAMPHCVNYPYQLDPLPKDEIFNGKCEYILYGFPWNQTEKTNNL</sequence>
<evidence type="ECO:0000256" key="5">
    <source>
        <dbReference type="ARBA" id="ARBA00023180"/>
    </source>
</evidence>
<dbReference type="Pfam" id="PF05577">
    <property type="entry name" value="Peptidase_S28"/>
    <property type="match status" value="1"/>
</dbReference>
<keyword evidence="4" id="KW-0378">Hydrolase</keyword>
<proteinExistence type="inferred from homology"/>
<dbReference type="GO" id="GO:0008239">
    <property type="term" value="F:dipeptidyl-peptidase activity"/>
    <property type="evidence" value="ECO:0007669"/>
    <property type="project" value="TreeGrafter"/>
</dbReference>
<dbReference type="Proteomes" id="UP000887540">
    <property type="component" value="Unplaced"/>
</dbReference>
<dbReference type="InterPro" id="IPR029058">
    <property type="entry name" value="AB_hydrolase_fold"/>
</dbReference>
<evidence type="ECO:0000256" key="3">
    <source>
        <dbReference type="ARBA" id="ARBA00022729"/>
    </source>
</evidence>
<dbReference type="Gene3D" id="1.20.120.980">
    <property type="entry name" value="Serine carboxypeptidase S28, SKS domain"/>
    <property type="match status" value="1"/>
</dbReference>
<dbReference type="GO" id="GO:0070008">
    <property type="term" value="F:serine-type exopeptidase activity"/>
    <property type="evidence" value="ECO:0007669"/>
    <property type="project" value="InterPro"/>
</dbReference>
<keyword evidence="2" id="KW-0645">Protease</keyword>
<dbReference type="GO" id="GO:0006508">
    <property type="term" value="P:proteolysis"/>
    <property type="evidence" value="ECO:0007669"/>
    <property type="project" value="UniProtKB-KW"/>
</dbReference>
<protein>
    <submittedName>
        <fullName evidence="7">Uncharacterized protein</fullName>
    </submittedName>
</protein>
<keyword evidence="6" id="KW-1185">Reference proteome</keyword>
<reference evidence="7" key="1">
    <citation type="submission" date="2022-11" db="UniProtKB">
        <authorList>
            <consortium name="WormBaseParasite"/>
        </authorList>
    </citation>
    <scope>IDENTIFICATION</scope>
</reference>
<keyword evidence="3" id="KW-0732">Signal</keyword>
<comment type="similarity">
    <text evidence="1">Belongs to the peptidase S28 family.</text>
</comment>
<dbReference type="AlphaFoldDB" id="A0A914ECQ8"/>
<dbReference type="WBParaSite" id="ACRNAN_scaffold7353.g18577.t1">
    <property type="protein sequence ID" value="ACRNAN_scaffold7353.g18577.t1"/>
    <property type="gene ID" value="ACRNAN_scaffold7353.g18577"/>
</dbReference>
<evidence type="ECO:0000313" key="7">
    <source>
        <dbReference type="WBParaSite" id="ACRNAN_scaffold7353.g18577.t1"/>
    </source>
</evidence>
<evidence type="ECO:0000256" key="2">
    <source>
        <dbReference type="ARBA" id="ARBA00022670"/>
    </source>
</evidence>
<evidence type="ECO:0000313" key="6">
    <source>
        <dbReference type="Proteomes" id="UP000887540"/>
    </source>
</evidence>
<dbReference type="PANTHER" id="PTHR11010">
    <property type="entry name" value="PROTEASE S28 PRO-X CARBOXYPEPTIDASE-RELATED"/>
    <property type="match status" value="1"/>
</dbReference>
<organism evidence="6 7">
    <name type="scientific">Acrobeloides nanus</name>
    <dbReference type="NCBI Taxonomy" id="290746"/>
    <lineage>
        <taxon>Eukaryota</taxon>
        <taxon>Metazoa</taxon>
        <taxon>Ecdysozoa</taxon>
        <taxon>Nematoda</taxon>
        <taxon>Chromadorea</taxon>
        <taxon>Rhabditida</taxon>
        <taxon>Tylenchina</taxon>
        <taxon>Cephalobomorpha</taxon>
        <taxon>Cephaloboidea</taxon>
        <taxon>Cephalobidae</taxon>
        <taxon>Acrobeloides</taxon>
    </lineage>
</organism>
<accession>A0A914ECQ8</accession>
<dbReference type="PANTHER" id="PTHR11010:SF104">
    <property type="entry name" value="SERINE PROTEASE PCP-1-RELATED"/>
    <property type="match status" value="1"/>
</dbReference>
<evidence type="ECO:0000256" key="4">
    <source>
        <dbReference type="ARBA" id="ARBA00022801"/>
    </source>
</evidence>
<name>A0A914ECQ8_9BILA</name>